<keyword evidence="2" id="KW-1185">Reference proteome</keyword>
<gene>
    <name evidence="1" type="ORF">SAMN04488107_3515</name>
</gene>
<dbReference type="Proteomes" id="UP000198386">
    <property type="component" value="Unassembled WGS sequence"/>
</dbReference>
<accession>A0A239GP59</accession>
<sequence>MVAVPTGRPHEETVVNTYPNPGLEAELAYRREVLQAIGHGTRRGARRGSWLRRPR</sequence>
<name>A0A239GP59_9ACTN</name>
<protein>
    <submittedName>
        <fullName evidence="1">Uncharacterized protein</fullName>
    </submittedName>
</protein>
<reference evidence="2" key="1">
    <citation type="submission" date="2017-06" db="EMBL/GenBank/DDBJ databases">
        <authorList>
            <person name="Varghese N."/>
            <person name="Submissions S."/>
        </authorList>
    </citation>
    <scope>NUCLEOTIDE SEQUENCE [LARGE SCALE GENOMIC DNA]</scope>
    <source>
        <strain evidence="2">DSM 45423</strain>
    </source>
</reference>
<evidence type="ECO:0000313" key="1">
    <source>
        <dbReference type="EMBL" id="SNS70989.1"/>
    </source>
</evidence>
<dbReference type="AlphaFoldDB" id="A0A239GP59"/>
<proteinExistence type="predicted"/>
<dbReference type="EMBL" id="FZOH01000007">
    <property type="protein sequence ID" value="SNS70989.1"/>
    <property type="molecule type" value="Genomic_DNA"/>
</dbReference>
<evidence type="ECO:0000313" key="2">
    <source>
        <dbReference type="Proteomes" id="UP000198386"/>
    </source>
</evidence>
<organism evidence="1 2">
    <name type="scientific">Geodermatophilus saharensis</name>
    <dbReference type="NCBI Taxonomy" id="1137994"/>
    <lineage>
        <taxon>Bacteria</taxon>
        <taxon>Bacillati</taxon>
        <taxon>Actinomycetota</taxon>
        <taxon>Actinomycetes</taxon>
        <taxon>Geodermatophilales</taxon>
        <taxon>Geodermatophilaceae</taxon>
        <taxon>Geodermatophilus</taxon>
    </lineage>
</organism>